<dbReference type="Proteomes" id="UP000253426">
    <property type="component" value="Unassembled WGS sequence"/>
</dbReference>
<proteinExistence type="predicted"/>
<evidence type="ECO:0000313" key="1">
    <source>
        <dbReference type="EMBL" id="RBP43671.1"/>
    </source>
</evidence>
<keyword evidence="2" id="KW-1185">Reference proteome</keyword>
<comment type="caution">
    <text evidence="1">The sequence shown here is derived from an EMBL/GenBank/DDBJ whole genome shotgun (WGS) entry which is preliminary data.</text>
</comment>
<dbReference type="AlphaFoldDB" id="A0A366HN75"/>
<dbReference type="RefSeq" id="WP_113959156.1">
    <property type="nucleotide sequence ID" value="NZ_QNRR01000005.1"/>
</dbReference>
<accession>A0A366HN75</accession>
<sequence length="154" mass="17550">MSMWSRIARMLIHPVMMMVVLVLLCRVVKNAYPFNSFPMYADPSPHPSDYLIVADGAGNPINVKHMTGLSSAKVKKIYTERLNRTCSKLDIEPTEATPEIRAKVFAETMRQLRELADKRKRPLPDKVRITNVLIYQDYKDGAAFREEPQVLGEG</sequence>
<reference evidence="1 2" key="1">
    <citation type="submission" date="2018-06" db="EMBL/GenBank/DDBJ databases">
        <title>Genomic Encyclopedia of Type Strains, Phase IV (KMG-IV): sequencing the most valuable type-strain genomes for metagenomic binning, comparative biology and taxonomic classification.</title>
        <authorList>
            <person name="Goeker M."/>
        </authorList>
    </citation>
    <scope>NUCLEOTIDE SEQUENCE [LARGE SCALE GENOMIC DNA]</scope>
    <source>
        <strain evidence="1 2">DSM 25532</strain>
    </source>
</reference>
<name>A0A366HN75_9BACT</name>
<organism evidence="1 2">
    <name type="scientific">Roseimicrobium gellanilyticum</name>
    <dbReference type="NCBI Taxonomy" id="748857"/>
    <lineage>
        <taxon>Bacteria</taxon>
        <taxon>Pseudomonadati</taxon>
        <taxon>Verrucomicrobiota</taxon>
        <taxon>Verrucomicrobiia</taxon>
        <taxon>Verrucomicrobiales</taxon>
        <taxon>Verrucomicrobiaceae</taxon>
        <taxon>Roseimicrobium</taxon>
    </lineage>
</organism>
<evidence type="ECO:0000313" key="2">
    <source>
        <dbReference type="Proteomes" id="UP000253426"/>
    </source>
</evidence>
<protein>
    <submittedName>
        <fullName evidence="1">Uncharacterized protein</fullName>
    </submittedName>
</protein>
<dbReference type="EMBL" id="QNRR01000005">
    <property type="protein sequence ID" value="RBP43671.1"/>
    <property type="molecule type" value="Genomic_DNA"/>
</dbReference>
<dbReference type="OrthoDB" id="191861at2"/>
<gene>
    <name evidence="1" type="ORF">DES53_10569</name>
</gene>